<accession>A0ABX0JKE4</accession>
<comment type="caution">
    <text evidence="1">The sequence shown here is derived from an EMBL/GenBank/DDBJ whole genome shotgun (WGS) entry which is preliminary data.</text>
</comment>
<name>A0ABX0JKE4_9BACL</name>
<protein>
    <recommendedName>
        <fullName evidence="3">DUF4276 family protein</fullName>
    </recommendedName>
</protein>
<organism evidence="1 2">
    <name type="scientific">Paenibacillus agricola</name>
    <dbReference type="NCBI Taxonomy" id="2716264"/>
    <lineage>
        <taxon>Bacteria</taxon>
        <taxon>Bacillati</taxon>
        <taxon>Bacillota</taxon>
        <taxon>Bacilli</taxon>
        <taxon>Bacillales</taxon>
        <taxon>Paenibacillaceae</taxon>
        <taxon>Paenibacillus</taxon>
    </lineage>
</organism>
<dbReference type="RefSeq" id="WP_166158787.1">
    <property type="nucleotide sequence ID" value="NZ_JAAOIW010000051.1"/>
</dbReference>
<evidence type="ECO:0008006" key="3">
    <source>
        <dbReference type="Google" id="ProtNLM"/>
    </source>
</evidence>
<gene>
    <name evidence="1" type="ORF">G9U52_38765</name>
</gene>
<reference evidence="1" key="1">
    <citation type="submission" date="2020-03" db="EMBL/GenBank/DDBJ databases">
        <title>Draft sequencing of Paenibacilllus sp. S3N08.</title>
        <authorList>
            <person name="Kim D.-U."/>
        </authorList>
    </citation>
    <scope>NUCLEOTIDE SEQUENCE</scope>
    <source>
        <strain evidence="1">S3N08</strain>
    </source>
</reference>
<keyword evidence="2" id="KW-1185">Reference proteome</keyword>
<evidence type="ECO:0000313" key="2">
    <source>
        <dbReference type="Proteomes" id="UP001165962"/>
    </source>
</evidence>
<dbReference type="EMBL" id="JAAOIW010000051">
    <property type="protein sequence ID" value="NHN35622.1"/>
    <property type="molecule type" value="Genomic_DNA"/>
</dbReference>
<dbReference type="Proteomes" id="UP001165962">
    <property type="component" value="Unassembled WGS sequence"/>
</dbReference>
<sequence>MATKRKKVLFVIVEGESDGHLFYEELARKYTKELVVIRAYKGDIFTDLDQRGVEIRERIRQFFLKRMGELRLNDFLGILHFSDTDGAFVTDDKIQVDPNQDRNVLYKVNGIFVNSIEQQEKMQFRNKVKKDNTHVVRFIDSISYNKVKIPYRLFYLSQHLEHVVFDELNVLLHEKQKKIITFLKTVGTQPTVHNLLISQLPPLPANVLNKHVESWKFIDHGDHSLQRYTNAILMYEFIDQLLIK</sequence>
<proteinExistence type="predicted"/>
<evidence type="ECO:0000313" key="1">
    <source>
        <dbReference type="EMBL" id="NHN35622.1"/>
    </source>
</evidence>